<feature type="domain" description="PEP-utilising enzyme mobile" evidence="16">
    <location>
        <begin position="646"/>
        <end position="717"/>
    </location>
</feature>
<comment type="function">
    <text evidence="2">Catalyzes the phosphorylation of pyruvate to phosphoenolpyruvate.</text>
</comment>
<evidence type="ECO:0000256" key="3">
    <source>
        <dbReference type="ARBA" id="ARBA00004742"/>
    </source>
</evidence>
<dbReference type="InterPro" id="IPR002192">
    <property type="entry name" value="PPDK_AMP/ATP-bd"/>
</dbReference>
<dbReference type="InterPro" id="IPR006319">
    <property type="entry name" value="PEP_synth"/>
</dbReference>
<evidence type="ECO:0000313" key="19">
    <source>
        <dbReference type="Proteomes" id="UP000427769"/>
    </source>
</evidence>
<dbReference type="Pfam" id="PF01326">
    <property type="entry name" value="PPDK_N"/>
    <property type="match status" value="1"/>
</dbReference>
<dbReference type="SUPFAM" id="SSF56059">
    <property type="entry name" value="Glutathione synthetase ATP-binding domain-like"/>
    <property type="match status" value="1"/>
</dbReference>
<evidence type="ECO:0000256" key="4">
    <source>
        <dbReference type="ARBA" id="ARBA00007837"/>
    </source>
</evidence>
<dbReference type="Gene3D" id="3.30.470.20">
    <property type="entry name" value="ATP-grasp fold, B domain"/>
    <property type="match status" value="1"/>
</dbReference>
<gene>
    <name evidence="18" type="ORF">DSCW_60590</name>
</gene>
<evidence type="ECO:0000256" key="6">
    <source>
        <dbReference type="ARBA" id="ARBA00021623"/>
    </source>
</evidence>
<comment type="catalytic activity">
    <reaction evidence="14">
        <text>pyruvate + ATP + H2O = phosphoenolpyruvate + AMP + phosphate + 2 H(+)</text>
        <dbReference type="Rhea" id="RHEA:11364"/>
        <dbReference type="ChEBI" id="CHEBI:15361"/>
        <dbReference type="ChEBI" id="CHEBI:15377"/>
        <dbReference type="ChEBI" id="CHEBI:15378"/>
        <dbReference type="ChEBI" id="CHEBI:30616"/>
        <dbReference type="ChEBI" id="CHEBI:43474"/>
        <dbReference type="ChEBI" id="CHEBI:58702"/>
        <dbReference type="ChEBI" id="CHEBI:456215"/>
        <dbReference type="EC" id="2.7.9.2"/>
    </reaction>
</comment>
<comment type="similarity">
    <text evidence="4">Belongs to the PEP-utilizing enzyme family.</text>
</comment>
<evidence type="ECO:0000259" key="16">
    <source>
        <dbReference type="Pfam" id="PF00391"/>
    </source>
</evidence>
<evidence type="ECO:0000313" key="18">
    <source>
        <dbReference type="EMBL" id="BBO78642.1"/>
    </source>
</evidence>
<evidence type="ECO:0000256" key="9">
    <source>
        <dbReference type="ARBA" id="ARBA00022741"/>
    </source>
</evidence>
<sequence>MQWIQPLETLPSGDTRDIGGKGAALHRLWAGRIRVPKTLCVTTRAYRDFVNHAGLREKIYLELSRKEFAEMRWEEIWDAAQRLRLLFLRSSLPLEMASSMRQAITQAFGERMMVVRSSSPEEDLSGHSFAGLHASYTHLQGCEDVMHHIRLVWASLWSDAALLYRQELGLDALTSTMAVLVQEMIPGQVSGICFTRDPTGLECGVIEAVHGMNPPLVDGKITPDRRMIDTATGAVIEHRAPASRKQWQQPTATAGAAPLSALPDFLQDQPPLTPAQVDRLWTTAVRVAAMAAAPQDIEWTFDKEELVLLQARPITTVSRPAEGDNRSWYLSLHRSLENLLELRRRIEEEWIPRMRQTADEVADIDPGALDDADLAAEIRRRWEINQHWTAIYWEDFIPFAHGMRLFGQVYNETMVPDDPYEFMLLLRHQDLISVRRNRQLADLAAAVRQRPQRARALERGDFNALDAAFRERLDAFVLRYGDLSCPVTGAVECAPDTGALANILLEMATLPETVPTNGGDLPSAALEAAFLDACPAGSMEDCRQLLSLARSSYRLRDDDNILLGAIEARLIAAAQEGRKRSRDNSAGLSEVLAELGLDTADHAPRAKAGAPPPAVSERQITGQPAGPGLVRGRARVIVEHSDIAQFKRGEIIVCDGVDPNMTFVMPLAAGIVERRGGMLIHGAIIAREYGLPCVTGVADATTRITTGQTITVDGYLGIVTIGEK</sequence>
<evidence type="ECO:0000256" key="12">
    <source>
        <dbReference type="ARBA" id="ARBA00022842"/>
    </source>
</evidence>
<dbReference type="PANTHER" id="PTHR43030:SF1">
    <property type="entry name" value="PHOSPHOENOLPYRUVATE SYNTHASE"/>
    <property type="match status" value="1"/>
</dbReference>
<keyword evidence="8" id="KW-0479">Metal-binding</keyword>
<comment type="cofactor">
    <cofactor evidence="1">
        <name>Mg(2+)</name>
        <dbReference type="ChEBI" id="CHEBI:18420"/>
    </cofactor>
</comment>
<keyword evidence="19" id="KW-1185">Reference proteome</keyword>
<keyword evidence="11" id="KW-0067">ATP-binding</keyword>
<evidence type="ECO:0000256" key="7">
    <source>
        <dbReference type="ARBA" id="ARBA00022679"/>
    </source>
</evidence>
<organism evidence="18 19">
    <name type="scientific">Desulfosarcina widdelii</name>
    <dbReference type="NCBI Taxonomy" id="947919"/>
    <lineage>
        <taxon>Bacteria</taxon>
        <taxon>Pseudomonadati</taxon>
        <taxon>Thermodesulfobacteriota</taxon>
        <taxon>Desulfobacteria</taxon>
        <taxon>Desulfobacterales</taxon>
        <taxon>Desulfosarcinaceae</taxon>
        <taxon>Desulfosarcina</taxon>
    </lineage>
</organism>
<evidence type="ECO:0000256" key="14">
    <source>
        <dbReference type="ARBA" id="ARBA00047700"/>
    </source>
</evidence>
<dbReference type="InterPro" id="IPR013815">
    <property type="entry name" value="ATP_grasp_subdomain_1"/>
</dbReference>
<name>A0A5K7Z9D6_9BACT</name>
<protein>
    <recommendedName>
        <fullName evidence="6">Phosphoenolpyruvate synthase</fullName>
        <ecNumber evidence="5">2.7.9.2</ecNumber>
    </recommendedName>
    <alternativeName>
        <fullName evidence="13">Pyruvate, water dikinase</fullName>
    </alternativeName>
</protein>
<keyword evidence="10" id="KW-0418">Kinase</keyword>
<feature type="region of interest" description="Disordered" evidence="15">
    <location>
        <begin position="602"/>
        <end position="624"/>
    </location>
</feature>
<comment type="pathway">
    <text evidence="3">Carbohydrate biosynthesis; gluconeogenesis.</text>
</comment>
<dbReference type="GO" id="GO:0008986">
    <property type="term" value="F:pyruvate, water dikinase activity"/>
    <property type="evidence" value="ECO:0007669"/>
    <property type="project" value="UniProtKB-EC"/>
</dbReference>
<dbReference type="EC" id="2.7.9.2" evidence="5"/>
<evidence type="ECO:0000256" key="15">
    <source>
        <dbReference type="SAM" id="MobiDB-lite"/>
    </source>
</evidence>
<dbReference type="GO" id="GO:0046872">
    <property type="term" value="F:metal ion binding"/>
    <property type="evidence" value="ECO:0007669"/>
    <property type="project" value="UniProtKB-KW"/>
</dbReference>
<keyword evidence="12" id="KW-0460">Magnesium</keyword>
<dbReference type="InterPro" id="IPR036637">
    <property type="entry name" value="Phosphohistidine_dom_sf"/>
</dbReference>
<reference evidence="18 19" key="1">
    <citation type="submission" date="2019-11" db="EMBL/GenBank/DDBJ databases">
        <title>Comparative genomics of hydrocarbon-degrading Desulfosarcina strains.</title>
        <authorList>
            <person name="Watanabe M."/>
            <person name="Kojima H."/>
            <person name="Fukui M."/>
        </authorList>
    </citation>
    <scope>NUCLEOTIDE SEQUENCE [LARGE SCALE GENOMIC DNA]</scope>
    <source>
        <strain evidence="18 19">PP31</strain>
    </source>
</reference>
<dbReference type="InterPro" id="IPR008279">
    <property type="entry name" value="PEP-util_enz_mobile_dom"/>
</dbReference>
<keyword evidence="9" id="KW-0547">Nucleotide-binding</keyword>
<dbReference type="Proteomes" id="UP000427769">
    <property type="component" value="Chromosome"/>
</dbReference>
<dbReference type="Gene3D" id="3.50.30.10">
    <property type="entry name" value="Phosphohistidine domain"/>
    <property type="match status" value="1"/>
</dbReference>
<dbReference type="Pfam" id="PF00391">
    <property type="entry name" value="PEP-utilizers"/>
    <property type="match status" value="1"/>
</dbReference>
<evidence type="ECO:0000256" key="10">
    <source>
        <dbReference type="ARBA" id="ARBA00022777"/>
    </source>
</evidence>
<dbReference type="PANTHER" id="PTHR43030">
    <property type="entry name" value="PHOSPHOENOLPYRUVATE SYNTHASE"/>
    <property type="match status" value="1"/>
</dbReference>
<dbReference type="GO" id="GO:0005524">
    <property type="term" value="F:ATP binding"/>
    <property type="evidence" value="ECO:0007669"/>
    <property type="project" value="UniProtKB-KW"/>
</dbReference>
<accession>A0A5K7Z9D6</accession>
<dbReference type="SUPFAM" id="SSF52009">
    <property type="entry name" value="Phosphohistidine domain"/>
    <property type="match status" value="1"/>
</dbReference>
<evidence type="ECO:0000256" key="1">
    <source>
        <dbReference type="ARBA" id="ARBA00001946"/>
    </source>
</evidence>
<dbReference type="EMBL" id="AP021875">
    <property type="protein sequence ID" value="BBO78642.1"/>
    <property type="molecule type" value="Genomic_DNA"/>
</dbReference>
<dbReference type="Gene3D" id="3.30.1490.20">
    <property type="entry name" value="ATP-grasp fold, A domain"/>
    <property type="match status" value="1"/>
</dbReference>
<keyword evidence="7" id="KW-0808">Transferase</keyword>
<proteinExistence type="inferred from homology"/>
<dbReference type="KEGG" id="dwd:DSCW_60590"/>
<feature type="domain" description="Pyruvate phosphate dikinase AMP/ATP-binding" evidence="17">
    <location>
        <begin position="18"/>
        <end position="322"/>
    </location>
</feature>
<dbReference type="AlphaFoldDB" id="A0A5K7Z9D6"/>
<evidence type="ECO:0000259" key="17">
    <source>
        <dbReference type="Pfam" id="PF01326"/>
    </source>
</evidence>
<evidence type="ECO:0000256" key="2">
    <source>
        <dbReference type="ARBA" id="ARBA00002988"/>
    </source>
</evidence>
<evidence type="ECO:0000256" key="11">
    <source>
        <dbReference type="ARBA" id="ARBA00022840"/>
    </source>
</evidence>
<evidence type="ECO:0000256" key="8">
    <source>
        <dbReference type="ARBA" id="ARBA00022723"/>
    </source>
</evidence>
<evidence type="ECO:0000256" key="5">
    <source>
        <dbReference type="ARBA" id="ARBA00011996"/>
    </source>
</evidence>
<evidence type="ECO:0000256" key="13">
    <source>
        <dbReference type="ARBA" id="ARBA00033470"/>
    </source>
</evidence>